<comment type="caution">
    <text evidence="1">The sequence shown here is derived from an EMBL/GenBank/DDBJ whole genome shotgun (WGS) entry which is preliminary data.</text>
</comment>
<dbReference type="RefSeq" id="WP_212977250.1">
    <property type="nucleotide sequence ID" value="NZ_AP025343.1"/>
</dbReference>
<proteinExistence type="predicted"/>
<dbReference type="Proteomes" id="UP000682811">
    <property type="component" value="Unassembled WGS sequence"/>
</dbReference>
<dbReference type="EMBL" id="BORT01000003">
    <property type="protein sequence ID" value="GIO46189.1"/>
    <property type="molecule type" value="Genomic_DNA"/>
</dbReference>
<reference evidence="1 2" key="1">
    <citation type="submission" date="2021-03" db="EMBL/GenBank/DDBJ databases">
        <title>Antimicrobial resistance genes in bacteria isolated from Japanese honey, and their potential for conferring macrolide and lincosamide resistance in the American foulbrood pathogen Paenibacillus larvae.</title>
        <authorList>
            <person name="Okamoto M."/>
            <person name="Kumagai M."/>
            <person name="Kanamori H."/>
            <person name="Takamatsu D."/>
        </authorList>
    </citation>
    <scope>NUCLEOTIDE SEQUENCE [LARGE SCALE GENOMIC DNA]</scope>
    <source>
        <strain evidence="1 2">J34TS1</strain>
    </source>
</reference>
<keyword evidence="2" id="KW-1185">Reference proteome</keyword>
<organism evidence="1 2">
    <name type="scientific">Paenibacillus azoreducens</name>
    <dbReference type="NCBI Taxonomy" id="116718"/>
    <lineage>
        <taxon>Bacteria</taxon>
        <taxon>Bacillati</taxon>
        <taxon>Bacillota</taxon>
        <taxon>Bacilli</taxon>
        <taxon>Bacillales</taxon>
        <taxon>Paenibacillaceae</taxon>
        <taxon>Paenibacillus</taxon>
    </lineage>
</organism>
<name>A0A919Y8J3_9BACL</name>
<accession>A0A919Y8J3</accession>
<evidence type="ECO:0000313" key="2">
    <source>
        <dbReference type="Proteomes" id="UP000682811"/>
    </source>
</evidence>
<evidence type="ECO:0000313" key="1">
    <source>
        <dbReference type="EMBL" id="GIO46189.1"/>
    </source>
</evidence>
<sequence>MNKKNKGRTKPIARRLKSGVNRNKPVRINAFENELKWLDKDKRYRNSEQVYLIVELPKGVYKYSQENEVEWNRVIQNGLLSAMEALDPDSIKEIKCRIQVGTAAASGQS</sequence>
<gene>
    <name evidence="1" type="ORF">J34TS1_09540</name>
</gene>
<dbReference type="AlphaFoldDB" id="A0A919Y8J3"/>
<protein>
    <submittedName>
        <fullName evidence="1">Uncharacterized protein</fullName>
    </submittedName>
</protein>